<dbReference type="PIRSF" id="PIRSF006171">
    <property type="entry name" value="RR_citrat_malat"/>
    <property type="match status" value="1"/>
</dbReference>
<keyword evidence="7" id="KW-0010">Activator</keyword>
<dbReference type="InterPro" id="IPR024187">
    <property type="entry name" value="Sig_transdc_resp-reg_cit/mal"/>
</dbReference>
<dbReference type="InterPro" id="IPR011006">
    <property type="entry name" value="CheY-like_superfamily"/>
</dbReference>
<keyword evidence="2" id="KW-0963">Cytoplasm</keyword>
<dbReference type="GO" id="GO:0003677">
    <property type="term" value="F:DNA binding"/>
    <property type="evidence" value="ECO:0007669"/>
    <property type="project" value="UniProtKB-KW"/>
</dbReference>
<evidence type="ECO:0000256" key="6">
    <source>
        <dbReference type="ARBA" id="ARBA00023125"/>
    </source>
</evidence>
<dbReference type="PANTHER" id="PTHR45526">
    <property type="entry name" value="TRANSCRIPTIONAL REGULATORY PROTEIN DPIA"/>
    <property type="match status" value="1"/>
</dbReference>
<dbReference type="GO" id="GO:0005737">
    <property type="term" value="C:cytoplasm"/>
    <property type="evidence" value="ECO:0007669"/>
    <property type="project" value="UniProtKB-SubCell"/>
</dbReference>
<evidence type="ECO:0000256" key="4">
    <source>
        <dbReference type="ARBA" id="ARBA00023012"/>
    </source>
</evidence>
<comment type="subcellular location">
    <subcellularLocation>
        <location evidence="1">Cytoplasm</location>
    </subcellularLocation>
</comment>
<organism evidence="11 12">
    <name type="scientific">Oceanobacillus profundus</name>
    <dbReference type="NCBI Taxonomy" id="372463"/>
    <lineage>
        <taxon>Bacteria</taxon>
        <taxon>Bacillati</taxon>
        <taxon>Bacillota</taxon>
        <taxon>Bacilli</taxon>
        <taxon>Bacillales</taxon>
        <taxon>Bacillaceae</taxon>
        <taxon>Oceanobacillus</taxon>
    </lineage>
</organism>
<name>A0A417YMR7_9BACI</name>
<evidence type="ECO:0000313" key="11">
    <source>
        <dbReference type="EMBL" id="RHW35111.1"/>
    </source>
</evidence>
<evidence type="ECO:0000256" key="8">
    <source>
        <dbReference type="ARBA" id="ARBA00023163"/>
    </source>
</evidence>
<accession>A0A417YMR7</accession>
<dbReference type="Pfam" id="PF20714">
    <property type="entry name" value="HTH_64"/>
    <property type="match status" value="1"/>
</dbReference>
<proteinExistence type="predicted"/>
<evidence type="ECO:0000313" key="12">
    <source>
        <dbReference type="Proteomes" id="UP000285456"/>
    </source>
</evidence>
<evidence type="ECO:0000256" key="1">
    <source>
        <dbReference type="ARBA" id="ARBA00004496"/>
    </source>
</evidence>
<dbReference type="Gene3D" id="3.40.50.2300">
    <property type="match status" value="1"/>
</dbReference>
<dbReference type="AlphaFoldDB" id="A0A417YMR7"/>
<dbReference type="InterPro" id="IPR051271">
    <property type="entry name" value="2C-system_Tx_regulators"/>
</dbReference>
<dbReference type="SUPFAM" id="SSF52172">
    <property type="entry name" value="CheY-like"/>
    <property type="match status" value="1"/>
</dbReference>
<dbReference type="Proteomes" id="UP000285456">
    <property type="component" value="Unassembled WGS sequence"/>
</dbReference>
<comment type="caution">
    <text evidence="11">The sequence shown here is derived from an EMBL/GenBank/DDBJ whole genome shotgun (WGS) entry which is preliminary data.</text>
</comment>
<keyword evidence="6" id="KW-0238">DNA-binding</keyword>
<keyword evidence="5" id="KW-0805">Transcription regulation</keyword>
<dbReference type="PANTHER" id="PTHR45526:SF6">
    <property type="entry name" value="TRANSCRIPTIONAL REGULATORY PROTEIN CITT"/>
    <property type="match status" value="1"/>
</dbReference>
<sequence length="229" mass="26252">MIRVAIAEDDFRVASIHEKFLLRIEEIEIVGKALNGKETLQLLKDKPVDLLLLDIYMQDQLGTDLLQEIRKYFPRVDVIMITAATDKELVEISIRNGVIDYIIKPVSLERFTATIEEYKKRRQILDNKTDISQKEVDQLIGFTKSATKQREVIPKGIDPLTLKRVKKIMQSIEGGISAEEMGERMGASRTTARRYLEYIISTGEGTAEHEYGIVGRPERKYNILQVKKV</sequence>
<keyword evidence="8" id="KW-0804">Transcription</keyword>
<dbReference type="GO" id="GO:0000156">
    <property type="term" value="F:phosphorelay response regulator activity"/>
    <property type="evidence" value="ECO:0007669"/>
    <property type="project" value="TreeGrafter"/>
</dbReference>
<evidence type="ECO:0000256" key="2">
    <source>
        <dbReference type="ARBA" id="ARBA00022490"/>
    </source>
</evidence>
<keyword evidence="4" id="KW-0902">Two-component regulatory system</keyword>
<dbReference type="Pfam" id="PF00072">
    <property type="entry name" value="Response_reg"/>
    <property type="match status" value="1"/>
</dbReference>
<dbReference type="InterPro" id="IPR048714">
    <property type="entry name" value="DpiA-like_HTH"/>
</dbReference>
<dbReference type="EMBL" id="QWEH01000001">
    <property type="protein sequence ID" value="RHW35111.1"/>
    <property type="molecule type" value="Genomic_DNA"/>
</dbReference>
<evidence type="ECO:0000256" key="3">
    <source>
        <dbReference type="ARBA" id="ARBA00022553"/>
    </source>
</evidence>
<evidence type="ECO:0000259" key="10">
    <source>
        <dbReference type="PROSITE" id="PS50110"/>
    </source>
</evidence>
<evidence type="ECO:0000256" key="9">
    <source>
        <dbReference type="PROSITE-ProRule" id="PRU00169"/>
    </source>
</evidence>
<keyword evidence="3 9" id="KW-0597">Phosphoprotein</keyword>
<dbReference type="PROSITE" id="PS50110">
    <property type="entry name" value="RESPONSE_REGULATORY"/>
    <property type="match status" value="1"/>
</dbReference>
<dbReference type="RefSeq" id="WP_118888307.1">
    <property type="nucleotide sequence ID" value="NZ_JAMAWL010000006.1"/>
</dbReference>
<feature type="modified residue" description="4-aspartylphosphate" evidence="9">
    <location>
        <position position="54"/>
    </location>
</feature>
<evidence type="ECO:0000256" key="5">
    <source>
        <dbReference type="ARBA" id="ARBA00023015"/>
    </source>
</evidence>
<keyword evidence="12" id="KW-1185">Reference proteome</keyword>
<evidence type="ECO:0000256" key="7">
    <source>
        <dbReference type="ARBA" id="ARBA00023159"/>
    </source>
</evidence>
<feature type="domain" description="Response regulatory" evidence="10">
    <location>
        <begin position="3"/>
        <end position="119"/>
    </location>
</feature>
<dbReference type="SMART" id="SM00448">
    <property type="entry name" value="REC"/>
    <property type="match status" value="1"/>
</dbReference>
<gene>
    <name evidence="11" type="ORF">D1B32_00380</name>
</gene>
<reference evidence="11 12" key="1">
    <citation type="journal article" date="2007" name="Int. J. Syst. Evol. Microbiol.">
        <title>Oceanobacillus profundus sp. nov., isolated from a deep-sea sediment core.</title>
        <authorList>
            <person name="Kim Y.G."/>
            <person name="Choi D.H."/>
            <person name="Hyun S."/>
            <person name="Cho B.C."/>
        </authorList>
    </citation>
    <scope>NUCLEOTIDE SEQUENCE [LARGE SCALE GENOMIC DNA]</scope>
    <source>
        <strain evidence="11 12">DSM 18246</strain>
    </source>
</reference>
<dbReference type="OrthoDB" id="9759232at2"/>
<dbReference type="GO" id="GO:0003700">
    <property type="term" value="F:DNA-binding transcription factor activity"/>
    <property type="evidence" value="ECO:0007669"/>
    <property type="project" value="InterPro"/>
</dbReference>
<dbReference type="InterPro" id="IPR001789">
    <property type="entry name" value="Sig_transdc_resp-reg_receiver"/>
</dbReference>
<protein>
    <submittedName>
        <fullName evidence="11">Response regulator</fullName>
    </submittedName>
</protein>